<dbReference type="PANTHER" id="PTHR24092:SF180">
    <property type="entry name" value="PHOSPHOLIPID-TRANSPORTING ATPASE DNF1-RELATED"/>
    <property type="match status" value="1"/>
</dbReference>
<dbReference type="Gene3D" id="2.70.150.10">
    <property type="entry name" value="Calcium-transporting ATPase, cytoplasmic transduction domain A"/>
    <property type="match status" value="1"/>
</dbReference>
<dbReference type="PANTHER" id="PTHR24092">
    <property type="entry name" value="PROBABLE PHOSPHOLIPID-TRANSPORTING ATPASE"/>
    <property type="match status" value="1"/>
</dbReference>
<keyword evidence="6" id="KW-1185">Reference proteome</keyword>
<feature type="compositionally biased region" description="Basic and acidic residues" evidence="3">
    <location>
        <begin position="1334"/>
        <end position="1343"/>
    </location>
</feature>
<feature type="region of interest" description="Disordered" evidence="3">
    <location>
        <begin position="831"/>
        <end position="880"/>
    </location>
</feature>
<dbReference type="Proteomes" id="UP000054561">
    <property type="component" value="Unassembled WGS sequence"/>
</dbReference>
<dbReference type="RefSeq" id="XP_012338131.1">
    <property type="nucleotide sequence ID" value="XM_012482708.1"/>
</dbReference>
<name>A0A0D9QHS3_PLAFR</name>
<evidence type="ECO:0000256" key="4">
    <source>
        <dbReference type="SAM" id="Phobius"/>
    </source>
</evidence>
<feature type="compositionally biased region" description="Basic residues" evidence="3">
    <location>
        <begin position="865"/>
        <end position="876"/>
    </location>
</feature>
<feature type="transmembrane region" description="Helical" evidence="4">
    <location>
        <begin position="1563"/>
        <end position="1584"/>
    </location>
</feature>
<sequence>MMVFVRFQNGRNKTRTNGLEEAEEQNQATLHRLDRCVFLDPITDNLCNKHIIQICKNYLTNMLFYVHKWGSTNGDINYKECKEIAKMKKLFIQKVNNLKAFNAENNLYISDESLIKKIMVRDSTVNHHHYHRNEMKEASNFCKISKYEQECVKAHYIPNGKRLRNNNNGEYICMHYKNRHELILRVIINRLGTFYFFIFFTSFLLQQTYYFRTNNYTYFALSFFFLFFFSALKDIHTIAQRIGTERRVNAKTCRRVTPVGLMDVPCAEVKVGDVLYLEENDESPADLVLLKCGHDDVYVSSKNLDGKTDLKMRKSILLTSYLPSIYDLFRLKIKVMLEKPHKRLDKMNGLFILNNYHSFVNSMYNDLVCLQNTFFKNDTSEFHHGSEVFNYVIEDTYIEKTYQCVDFLIRRSAVTFKEPSVVGACTSPPPEGDTIVATNKAAHLGYVSSTDFVKRVSGSQDTHFESYISKFHSQCSSLILRDENEESYKEQIGTENVIWCGSKIVRGKVYGLVAYAGADKKTSIMVSRGKKISGGECKGEWRALWMWLILVLIICLYLCLQEEKPLGKSALIIFVRYVLLLLPYTPYVNNMYAYFISRISFHMLRKGKAIPHFSLLNFDIADRISSTSFLLCDKDEVVGGLGLKLRGVHFLLDKLEDKSGGSRHNDSRRDGHKGNLSYWRCLLQALLHLVDFNPYVCAPPKEGPQRNSAFLKSIDRHSLPLDGGRKGDKADKLYRTILSDILNCTTEKSNKMFLTLLCMLFCNITMVSRRGVLEKNEKERTLHSKWDSIYSPRLEENLFIDFVKSCGMDIFKKDESKISVGILTPTIIHNGKGENKKNGLSKNSRAKGTEKNVRNNSNERSSEGRKHKKQQKKKKKNYEQVRQKCWHFKNSLQSGGIFKLSNVAEKVDRGEVKRERLRVFNNEWEERPGSSSGSGRRGRFSRSCGKRRTARSGRHGRCRPGNGDQKGIRKKVKTYNFEIIEGLSLDCNDQVICTLISYNEKIFNLVKGPDEKIANMLSCERGKKKLRSILRLFCAKGFRVVVFAFREVAQNELDEYKRVSNEEQKKLFFKNVFANNINVLAIAMLKEAIHEQAKKCFDLFKRAKIKTWILSGEKKESVIATSTSLQLLKPRHYVCHLSKGRLTRLLRNRMGALDAFQGRGLSGTYTNCAVHLGASSPSEGITLRKGTLSPCNICSEDCARCDHEDYMMQKNRNSHKLVVPRHDAMHETCASNGCVKGGVDRGTVDNNETVNCFEGELQRTQQTCGDTNTVLFHSTAGSVLPKRATKMISLQDDGALTNALSEMLHQFSCPFRGAEKKGKLDGECQGGNMQNEQHLGRRSDTQKKLRKVPPPYNSVYIVKGDIIDYYLKYGKREFIRALIQSRCALFYDCNSMQKGKIARCLRSAVDGNHGGGGILCSVGNHAKDLNMFNESDIAIRVNKHKDTNVSNLYADIEVQSFEDLGCIFFLYGYRISENVHSFLLASYYRGFTFLFLQFFFSYFFASWLSIFSNICLLTFFAFLFIITFVMISTSQNDEACVGYSGGANCHLLQRNAMRKGDLQRRLFSLRWLCVAMWVALYQAFVLFMRGYCTHYMWGGLPDCTNPLGHFPTQRDHRYLLGIHNEMYVFPPLFITHLLHSVLFLPAAKRNCYFLLLAAIFILFLIAYKIVLSTLHDSHMEYFFKFDFAFCAYTTVTICLVNVPLVIYYVFLKCTSRGAKSALRHMKHSFESLCSGSHQIVHIGSVNSSLDAVASFCE</sequence>
<gene>
    <name evidence="5" type="ORF">AK88_05106</name>
</gene>
<dbReference type="SUPFAM" id="SSF81653">
    <property type="entry name" value="Calcium ATPase, transduction domain A"/>
    <property type="match status" value="1"/>
</dbReference>
<dbReference type="InterPro" id="IPR036412">
    <property type="entry name" value="HAD-like_sf"/>
</dbReference>
<feature type="transmembrane region" description="Helical" evidence="4">
    <location>
        <begin position="216"/>
        <end position="232"/>
    </location>
</feature>
<feature type="compositionally biased region" description="Basic residues" evidence="3">
    <location>
        <begin position="936"/>
        <end position="958"/>
    </location>
</feature>
<dbReference type="InterPro" id="IPR008250">
    <property type="entry name" value="ATPase_P-typ_transduc_dom_A_sf"/>
</dbReference>
<dbReference type="GO" id="GO:0005886">
    <property type="term" value="C:plasma membrane"/>
    <property type="evidence" value="ECO:0007669"/>
    <property type="project" value="TreeGrafter"/>
</dbReference>
<keyword evidence="2" id="KW-0813">Transport</keyword>
<feature type="region of interest" description="Disordered" evidence="3">
    <location>
        <begin position="924"/>
        <end position="965"/>
    </location>
</feature>
<feature type="transmembrane region" description="Helical" evidence="4">
    <location>
        <begin position="182"/>
        <end position="204"/>
    </location>
</feature>
<proteinExistence type="predicted"/>
<keyword evidence="4" id="KW-1133">Transmembrane helix</keyword>
<dbReference type="EMBL" id="KQ001737">
    <property type="protein sequence ID" value="KJP85266.1"/>
    <property type="molecule type" value="Genomic_DNA"/>
</dbReference>
<dbReference type="GO" id="GO:0000166">
    <property type="term" value="F:nucleotide binding"/>
    <property type="evidence" value="ECO:0007669"/>
    <property type="project" value="InterPro"/>
</dbReference>
<feature type="transmembrane region" description="Helical" evidence="4">
    <location>
        <begin position="1622"/>
        <end position="1640"/>
    </location>
</feature>
<dbReference type="VEuPathDB" id="PlasmoDB:AK88_05106"/>
<keyword evidence="4" id="KW-0472">Membrane</keyword>
<dbReference type="OMA" id="HTHFNTH"/>
<dbReference type="InterPro" id="IPR023298">
    <property type="entry name" value="ATPase_P-typ_TM_dom_sf"/>
</dbReference>
<reference evidence="5 6" key="1">
    <citation type="submission" date="2014-03" db="EMBL/GenBank/DDBJ databases">
        <title>The Genome Sequence of Plasmodium fragile nilgiri.</title>
        <authorList>
            <consortium name="The Broad Institute Genomics Platform"/>
            <consortium name="The Broad Institute Genome Sequencing Center for Infectious Disease"/>
            <person name="Neafsey D."/>
            <person name="Duraisingh M."/>
            <person name="Young S.K."/>
            <person name="Zeng Q."/>
            <person name="Gargeya S."/>
            <person name="Abouelleil A."/>
            <person name="Alvarado L."/>
            <person name="Chapman S.B."/>
            <person name="Gainer-Dewar J."/>
            <person name="Goldberg J."/>
            <person name="Griggs A."/>
            <person name="Gujja S."/>
            <person name="Hansen M."/>
            <person name="Howarth C."/>
            <person name="Imamovic A."/>
            <person name="Larimer J."/>
            <person name="Pearson M."/>
            <person name="Poon T.W."/>
            <person name="Priest M."/>
            <person name="Roberts A."/>
            <person name="Saif S."/>
            <person name="Shea T."/>
            <person name="Sykes S."/>
            <person name="Wortman J."/>
            <person name="Nusbaum C."/>
            <person name="Birren B."/>
        </authorList>
    </citation>
    <scope>NUCLEOTIDE SEQUENCE [LARGE SCALE GENOMIC DNA]</scope>
    <source>
        <strain evidence="6">nilgiri</strain>
    </source>
</reference>
<dbReference type="OrthoDB" id="377733at2759"/>
<dbReference type="GO" id="GO:0045332">
    <property type="term" value="P:phospholipid translocation"/>
    <property type="evidence" value="ECO:0007669"/>
    <property type="project" value="TreeGrafter"/>
</dbReference>
<evidence type="ECO:0000256" key="2">
    <source>
        <dbReference type="ARBA" id="ARBA00022448"/>
    </source>
</evidence>
<organism evidence="5 6">
    <name type="scientific">Plasmodium fragile</name>
    <dbReference type="NCBI Taxonomy" id="5857"/>
    <lineage>
        <taxon>Eukaryota</taxon>
        <taxon>Sar</taxon>
        <taxon>Alveolata</taxon>
        <taxon>Apicomplexa</taxon>
        <taxon>Aconoidasida</taxon>
        <taxon>Haemosporida</taxon>
        <taxon>Plasmodiidae</taxon>
        <taxon>Plasmodium</taxon>
        <taxon>Plasmodium (Plasmodium)</taxon>
    </lineage>
</organism>
<evidence type="ECO:0008006" key="7">
    <source>
        <dbReference type="Google" id="ProtNLM"/>
    </source>
</evidence>
<feature type="transmembrane region" description="Helical" evidence="4">
    <location>
        <begin position="1687"/>
        <end position="1706"/>
    </location>
</feature>
<dbReference type="GO" id="GO:0140326">
    <property type="term" value="F:ATPase-coupled intramembrane lipid transporter activity"/>
    <property type="evidence" value="ECO:0007669"/>
    <property type="project" value="TreeGrafter"/>
</dbReference>
<feature type="transmembrane region" description="Helical" evidence="4">
    <location>
        <begin position="1647"/>
        <end position="1667"/>
    </location>
</feature>
<comment type="subcellular location">
    <subcellularLocation>
        <location evidence="1">Endomembrane system</location>
    </subcellularLocation>
</comment>
<evidence type="ECO:0000313" key="6">
    <source>
        <dbReference type="Proteomes" id="UP000054561"/>
    </source>
</evidence>
<evidence type="ECO:0000313" key="5">
    <source>
        <dbReference type="EMBL" id="KJP85266.1"/>
    </source>
</evidence>
<feature type="transmembrane region" description="Helical" evidence="4">
    <location>
        <begin position="572"/>
        <end position="596"/>
    </location>
</feature>
<dbReference type="Gene3D" id="3.40.1110.10">
    <property type="entry name" value="Calcium-transporting ATPase, cytoplasmic domain N"/>
    <property type="match status" value="1"/>
</dbReference>
<feature type="transmembrane region" description="Helical" evidence="4">
    <location>
        <begin position="1506"/>
        <end position="1527"/>
    </location>
</feature>
<protein>
    <recommendedName>
        <fullName evidence="7">Aminophospholipid transporter</fullName>
    </recommendedName>
</protein>
<dbReference type="SUPFAM" id="SSF81665">
    <property type="entry name" value="Calcium ATPase, transmembrane domain M"/>
    <property type="match status" value="1"/>
</dbReference>
<dbReference type="GeneID" id="24270420"/>
<feature type="region of interest" description="Disordered" evidence="3">
    <location>
        <begin position="1325"/>
        <end position="1345"/>
    </location>
</feature>
<dbReference type="SUPFAM" id="SSF56784">
    <property type="entry name" value="HAD-like"/>
    <property type="match status" value="1"/>
</dbReference>
<evidence type="ECO:0000256" key="3">
    <source>
        <dbReference type="SAM" id="MobiDB-lite"/>
    </source>
</evidence>
<accession>A0A0D9QHS3</accession>
<feature type="transmembrane region" description="Helical" evidence="4">
    <location>
        <begin position="543"/>
        <end position="560"/>
    </location>
</feature>
<dbReference type="InterPro" id="IPR023299">
    <property type="entry name" value="ATPase_P-typ_cyto_dom_N"/>
</dbReference>
<evidence type="ECO:0000256" key="1">
    <source>
        <dbReference type="ARBA" id="ARBA00004308"/>
    </source>
</evidence>
<keyword evidence="4" id="KW-0812">Transmembrane</keyword>